<dbReference type="Gene3D" id="3.40.50.1820">
    <property type="entry name" value="alpha/beta hydrolase"/>
    <property type="match status" value="1"/>
</dbReference>
<dbReference type="EC" id="3.4.11.5" evidence="8"/>
<dbReference type="EnsemblPlants" id="ORUFI05G23990.1">
    <property type="protein sequence ID" value="ORUFI05G23990.1"/>
    <property type="gene ID" value="ORUFI05G23990"/>
</dbReference>
<dbReference type="InterPro" id="IPR002410">
    <property type="entry name" value="Peptidase_S33"/>
</dbReference>
<dbReference type="NCBIfam" id="TIGR01249">
    <property type="entry name" value="pro_imino_pep_1"/>
    <property type="match status" value="1"/>
</dbReference>
<comment type="similarity">
    <text evidence="3 8">Belongs to the peptidase S33 family.</text>
</comment>
<evidence type="ECO:0000259" key="10">
    <source>
        <dbReference type="Pfam" id="PF00561"/>
    </source>
</evidence>
<dbReference type="InterPro" id="IPR029058">
    <property type="entry name" value="AB_hydrolase_fold"/>
</dbReference>
<name>A0A0E0PPX2_ORYRU</name>
<evidence type="ECO:0000256" key="9">
    <source>
        <dbReference type="SAM" id="MobiDB-lite"/>
    </source>
</evidence>
<feature type="compositionally biased region" description="Low complexity" evidence="9">
    <location>
        <begin position="1"/>
        <end position="12"/>
    </location>
</feature>
<evidence type="ECO:0000256" key="8">
    <source>
        <dbReference type="RuleBase" id="RU003421"/>
    </source>
</evidence>
<dbReference type="OMA" id="ELRWFYQ"/>
<dbReference type="PRINTS" id="PR00793">
    <property type="entry name" value="PROAMNOPTASE"/>
</dbReference>
<protein>
    <recommendedName>
        <fullName evidence="8">Proline iminopeptidase</fullName>
        <ecNumber evidence="8">3.4.11.5</ecNumber>
    </recommendedName>
</protein>
<dbReference type="HOGENOM" id="CLU_043739_2_1_1"/>
<keyword evidence="5" id="KW-0963">Cytoplasm</keyword>
<proteinExistence type="inferred from homology"/>
<evidence type="ECO:0000256" key="4">
    <source>
        <dbReference type="ARBA" id="ARBA00022438"/>
    </source>
</evidence>
<dbReference type="AlphaFoldDB" id="A0A0E0PPX2"/>
<keyword evidence="4 8" id="KW-0031">Aminopeptidase</keyword>
<dbReference type="Pfam" id="PF00561">
    <property type="entry name" value="Abhydrolase_1"/>
    <property type="match status" value="1"/>
</dbReference>
<dbReference type="eggNOG" id="ENOG502QPPY">
    <property type="taxonomic scope" value="Eukaryota"/>
</dbReference>
<feature type="region of interest" description="Disordered" evidence="9">
    <location>
        <begin position="1"/>
        <end position="44"/>
    </location>
</feature>
<evidence type="ECO:0000256" key="5">
    <source>
        <dbReference type="ARBA" id="ARBA00022490"/>
    </source>
</evidence>
<accession>A0A0E0PPX2</accession>
<keyword evidence="12" id="KW-1185">Reference proteome</keyword>
<evidence type="ECO:0000256" key="2">
    <source>
        <dbReference type="ARBA" id="ARBA00004496"/>
    </source>
</evidence>
<feature type="domain" description="AB hydrolase-1" evidence="10">
    <location>
        <begin position="110"/>
        <end position="356"/>
    </location>
</feature>
<evidence type="ECO:0000256" key="3">
    <source>
        <dbReference type="ARBA" id="ARBA00010088"/>
    </source>
</evidence>
<dbReference type="GO" id="GO:0004177">
    <property type="term" value="F:aminopeptidase activity"/>
    <property type="evidence" value="ECO:0007669"/>
    <property type="project" value="UniProtKB-KW"/>
</dbReference>
<dbReference type="STRING" id="4529.A0A0E0PPX2"/>
<dbReference type="PANTHER" id="PTHR43722:SF1">
    <property type="entry name" value="PROLINE IMINOPEPTIDASE"/>
    <property type="match status" value="1"/>
</dbReference>
<reference evidence="12" key="1">
    <citation type="submission" date="2013-06" db="EMBL/GenBank/DDBJ databases">
        <authorList>
            <person name="Zhao Q."/>
        </authorList>
    </citation>
    <scope>NUCLEOTIDE SEQUENCE</scope>
    <source>
        <strain evidence="12">cv. W1943</strain>
    </source>
</reference>
<evidence type="ECO:0000256" key="6">
    <source>
        <dbReference type="ARBA" id="ARBA00022670"/>
    </source>
</evidence>
<comment type="subcellular location">
    <subcellularLocation>
        <location evidence="2">Cytoplasm</location>
    </subcellularLocation>
</comment>
<dbReference type="Gramene" id="ORUFI05G23990.1">
    <property type="protein sequence ID" value="ORUFI05G23990.1"/>
    <property type="gene ID" value="ORUFI05G23990"/>
</dbReference>
<evidence type="ECO:0000313" key="12">
    <source>
        <dbReference type="Proteomes" id="UP000008022"/>
    </source>
</evidence>
<reference evidence="11" key="2">
    <citation type="submission" date="2015-06" db="UniProtKB">
        <authorList>
            <consortium name="EnsemblPlants"/>
        </authorList>
    </citation>
    <scope>IDENTIFICATION</scope>
</reference>
<dbReference type="GO" id="GO:0006508">
    <property type="term" value="P:proteolysis"/>
    <property type="evidence" value="ECO:0007669"/>
    <property type="project" value="UniProtKB-KW"/>
</dbReference>
<dbReference type="InterPro" id="IPR000073">
    <property type="entry name" value="AB_hydrolase_1"/>
</dbReference>
<dbReference type="SUPFAM" id="SSF53474">
    <property type="entry name" value="alpha/beta-Hydrolases"/>
    <property type="match status" value="1"/>
</dbReference>
<dbReference type="PANTHER" id="PTHR43722">
    <property type="entry name" value="PROLINE IMINOPEPTIDASE"/>
    <property type="match status" value="1"/>
</dbReference>
<keyword evidence="7 8" id="KW-0378">Hydrolase</keyword>
<dbReference type="GO" id="GO:0005737">
    <property type="term" value="C:cytoplasm"/>
    <property type="evidence" value="ECO:0007669"/>
    <property type="project" value="UniProtKB-SubCell"/>
</dbReference>
<evidence type="ECO:0000256" key="1">
    <source>
        <dbReference type="ARBA" id="ARBA00001585"/>
    </source>
</evidence>
<comment type="catalytic activity">
    <reaction evidence="1 8">
        <text>Release of N-terminal proline from a peptide.</text>
        <dbReference type="EC" id="3.4.11.5"/>
    </reaction>
</comment>
<evidence type="ECO:0000313" key="11">
    <source>
        <dbReference type="EnsemblPlants" id="ORUFI05G23990.1"/>
    </source>
</evidence>
<evidence type="ECO:0000256" key="7">
    <source>
        <dbReference type="ARBA" id="ARBA00022801"/>
    </source>
</evidence>
<dbReference type="InterPro" id="IPR005944">
    <property type="entry name" value="Pro_iminopeptidase"/>
</dbReference>
<sequence length="375" mass="41998">MIRALRATSSPRTPTPTPTLPTSRRPRPPPPPPAPSTAGGRQGLGCHLRCRATLAAATNAPMGQLQQQHQEQQLRKDLYPQTEPYDFGFLKVSGVHTIYYEQSGNPQGHPVVFLHGGPGAGTSPGNRRFFDPEFFRIVLFDQRGAGRSTPHACLEENTTWDLVFGGSWGSTLALAYSESHPDKVTGIVLRGIFLLRKKELDWFYEGGAAAIFPDAWEPFRDFIPEDERNCFIAAYSKRLTSSDADVQAEAAKRWTMWEMMTAHLIQNHENIKRGEDDKFSLAFARIENHYFVNKGFLPSDSHLLDNVDKIRHIKAFIVQGRYDVCCPMMSAWDLHKAWPEAEFKMVPDAGHSANEVGVAAELVSANEKLKSMFTK</sequence>
<dbReference type="Proteomes" id="UP000008022">
    <property type="component" value="Unassembled WGS sequence"/>
</dbReference>
<keyword evidence="6 8" id="KW-0645">Protease</keyword>
<organism evidence="11 12">
    <name type="scientific">Oryza rufipogon</name>
    <name type="common">Brownbeard rice</name>
    <name type="synonym">Asian wild rice</name>
    <dbReference type="NCBI Taxonomy" id="4529"/>
    <lineage>
        <taxon>Eukaryota</taxon>
        <taxon>Viridiplantae</taxon>
        <taxon>Streptophyta</taxon>
        <taxon>Embryophyta</taxon>
        <taxon>Tracheophyta</taxon>
        <taxon>Spermatophyta</taxon>
        <taxon>Magnoliopsida</taxon>
        <taxon>Liliopsida</taxon>
        <taxon>Poales</taxon>
        <taxon>Poaceae</taxon>
        <taxon>BOP clade</taxon>
        <taxon>Oryzoideae</taxon>
        <taxon>Oryzeae</taxon>
        <taxon>Oryzinae</taxon>
        <taxon>Oryza</taxon>
    </lineage>
</organism>